<protein>
    <submittedName>
        <fullName evidence="2">Uncharacterized protein</fullName>
    </submittedName>
</protein>
<dbReference type="AlphaFoldDB" id="A0A0C2M5R0"/>
<dbReference type="EMBL" id="JWZT01004982">
    <property type="protein sequence ID" value="KII62415.1"/>
    <property type="molecule type" value="Genomic_DNA"/>
</dbReference>
<evidence type="ECO:0000256" key="1">
    <source>
        <dbReference type="SAM" id="MobiDB-lite"/>
    </source>
</evidence>
<feature type="region of interest" description="Disordered" evidence="1">
    <location>
        <begin position="1"/>
        <end position="29"/>
    </location>
</feature>
<keyword evidence="3" id="KW-1185">Reference proteome</keyword>
<accession>A0A0C2M5R0</accession>
<sequence>MANLKPPPKSLDRGESCEEPEIDPGISKKSPVVIFSESDEFQEIENREEDFNPCTDVSNSSFCVAEPQTIDEPFQIATSNNLKENAPMNYRGHIQEEVVVTYFTGKEVKTAKISIWEIVELIKERVVSC</sequence>
<name>A0A0C2M5R0_THEKT</name>
<organism evidence="2 3">
    <name type="scientific">Thelohanellus kitauei</name>
    <name type="common">Myxosporean</name>
    <dbReference type="NCBI Taxonomy" id="669202"/>
    <lineage>
        <taxon>Eukaryota</taxon>
        <taxon>Metazoa</taxon>
        <taxon>Cnidaria</taxon>
        <taxon>Myxozoa</taxon>
        <taxon>Myxosporea</taxon>
        <taxon>Bivalvulida</taxon>
        <taxon>Platysporina</taxon>
        <taxon>Myxobolidae</taxon>
        <taxon>Thelohanellus</taxon>
    </lineage>
</organism>
<reference evidence="2 3" key="1">
    <citation type="journal article" date="2014" name="Genome Biol. Evol.">
        <title>The genome of the myxosporean Thelohanellus kitauei shows adaptations to nutrient acquisition within its fish host.</title>
        <authorList>
            <person name="Yang Y."/>
            <person name="Xiong J."/>
            <person name="Zhou Z."/>
            <person name="Huo F."/>
            <person name="Miao W."/>
            <person name="Ran C."/>
            <person name="Liu Y."/>
            <person name="Zhang J."/>
            <person name="Feng J."/>
            <person name="Wang M."/>
            <person name="Wang M."/>
            <person name="Wang L."/>
            <person name="Yao B."/>
        </authorList>
    </citation>
    <scope>NUCLEOTIDE SEQUENCE [LARGE SCALE GENOMIC DNA]</scope>
    <source>
        <strain evidence="2">Wuqing</strain>
    </source>
</reference>
<proteinExistence type="predicted"/>
<gene>
    <name evidence="2" type="ORF">RF11_16224</name>
</gene>
<dbReference type="Proteomes" id="UP000031668">
    <property type="component" value="Unassembled WGS sequence"/>
</dbReference>
<evidence type="ECO:0000313" key="3">
    <source>
        <dbReference type="Proteomes" id="UP000031668"/>
    </source>
</evidence>
<comment type="caution">
    <text evidence="2">The sequence shown here is derived from an EMBL/GenBank/DDBJ whole genome shotgun (WGS) entry which is preliminary data.</text>
</comment>
<evidence type="ECO:0000313" key="2">
    <source>
        <dbReference type="EMBL" id="KII62415.1"/>
    </source>
</evidence>